<accession>A0A3N4ID13</accession>
<gene>
    <name evidence="1" type="ORF">BJ508DRAFT_140266</name>
</gene>
<name>A0A3N4ID13_ASCIM</name>
<organism evidence="1 2">
    <name type="scientific">Ascobolus immersus RN42</name>
    <dbReference type="NCBI Taxonomy" id="1160509"/>
    <lineage>
        <taxon>Eukaryota</taxon>
        <taxon>Fungi</taxon>
        <taxon>Dikarya</taxon>
        <taxon>Ascomycota</taxon>
        <taxon>Pezizomycotina</taxon>
        <taxon>Pezizomycetes</taxon>
        <taxon>Pezizales</taxon>
        <taxon>Ascobolaceae</taxon>
        <taxon>Ascobolus</taxon>
    </lineage>
</organism>
<protein>
    <submittedName>
        <fullName evidence="1">Uncharacterized protein</fullName>
    </submittedName>
</protein>
<dbReference type="AlphaFoldDB" id="A0A3N4ID13"/>
<dbReference type="Proteomes" id="UP000275078">
    <property type="component" value="Unassembled WGS sequence"/>
</dbReference>
<proteinExistence type="predicted"/>
<evidence type="ECO:0000313" key="1">
    <source>
        <dbReference type="EMBL" id="RPA79614.1"/>
    </source>
</evidence>
<dbReference type="EMBL" id="ML119697">
    <property type="protein sequence ID" value="RPA79614.1"/>
    <property type="molecule type" value="Genomic_DNA"/>
</dbReference>
<keyword evidence="2" id="KW-1185">Reference proteome</keyword>
<reference evidence="1 2" key="1">
    <citation type="journal article" date="2018" name="Nat. Ecol. Evol.">
        <title>Pezizomycetes genomes reveal the molecular basis of ectomycorrhizal truffle lifestyle.</title>
        <authorList>
            <person name="Murat C."/>
            <person name="Payen T."/>
            <person name="Noel B."/>
            <person name="Kuo A."/>
            <person name="Morin E."/>
            <person name="Chen J."/>
            <person name="Kohler A."/>
            <person name="Krizsan K."/>
            <person name="Balestrini R."/>
            <person name="Da Silva C."/>
            <person name="Montanini B."/>
            <person name="Hainaut M."/>
            <person name="Levati E."/>
            <person name="Barry K.W."/>
            <person name="Belfiori B."/>
            <person name="Cichocki N."/>
            <person name="Clum A."/>
            <person name="Dockter R.B."/>
            <person name="Fauchery L."/>
            <person name="Guy J."/>
            <person name="Iotti M."/>
            <person name="Le Tacon F."/>
            <person name="Lindquist E.A."/>
            <person name="Lipzen A."/>
            <person name="Malagnac F."/>
            <person name="Mello A."/>
            <person name="Molinier V."/>
            <person name="Miyauchi S."/>
            <person name="Poulain J."/>
            <person name="Riccioni C."/>
            <person name="Rubini A."/>
            <person name="Sitrit Y."/>
            <person name="Splivallo R."/>
            <person name="Traeger S."/>
            <person name="Wang M."/>
            <person name="Zifcakova L."/>
            <person name="Wipf D."/>
            <person name="Zambonelli A."/>
            <person name="Paolocci F."/>
            <person name="Nowrousian M."/>
            <person name="Ottonello S."/>
            <person name="Baldrian P."/>
            <person name="Spatafora J.W."/>
            <person name="Henrissat B."/>
            <person name="Nagy L.G."/>
            <person name="Aury J.M."/>
            <person name="Wincker P."/>
            <person name="Grigoriev I.V."/>
            <person name="Bonfante P."/>
            <person name="Martin F.M."/>
        </authorList>
    </citation>
    <scope>NUCLEOTIDE SEQUENCE [LARGE SCALE GENOMIC DNA]</scope>
    <source>
        <strain evidence="1 2">RN42</strain>
    </source>
</reference>
<evidence type="ECO:0000313" key="2">
    <source>
        <dbReference type="Proteomes" id="UP000275078"/>
    </source>
</evidence>
<sequence length="186" mass="20911">MISMDKRQHQSSCHSLRMRCKVCTVLQASSTPTLGDGKTCRGQTQAGRFGIGRGWPAAVPCQPRLERAMYLYITSSYILTCTYTRIPPWHLTARPDPSTRINRQYSPATLTCSVCHCHVNAMFPNPHENSPIRTPLTRTTTPSKIADLSRSRAHMSCFPSLPLSWQFRNERVAVPQPLARSANRNV</sequence>